<dbReference type="PANTHER" id="PTHR34239">
    <property type="entry name" value="APPLE DOMAIN-CONTAINING PROTEIN"/>
    <property type="match status" value="1"/>
</dbReference>
<organism evidence="2 3">
    <name type="scientific">Tenebrio molitor</name>
    <name type="common">Yellow mealworm beetle</name>
    <dbReference type="NCBI Taxonomy" id="7067"/>
    <lineage>
        <taxon>Eukaryota</taxon>
        <taxon>Metazoa</taxon>
        <taxon>Ecdysozoa</taxon>
        <taxon>Arthropoda</taxon>
        <taxon>Hexapoda</taxon>
        <taxon>Insecta</taxon>
        <taxon>Pterygota</taxon>
        <taxon>Neoptera</taxon>
        <taxon>Endopterygota</taxon>
        <taxon>Coleoptera</taxon>
        <taxon>Polyphaga</taxon>
        <taxon>Cucujiformia</taxon>
        <taxon>Tenebrionidae</taxon>
        <taxon>Tenebrio</taxon>
    </lineage>
</organism>
<evidence type="ECO:0000313" key="3">
    <source>
        <dbReference type="Proteomes" id="UP000719412"/>
    </source>
</evidence>
<sequence>MSFCYWGEPPQILVQGLASDELSRLTEKYKRPTNCEQLEPPEINEMVAQVMSGGNKNRDQTLCSSQKQLTTALSALGQAITRMLDITHQSCSTELKESMLQFLGESGSARSVGGRRDATKGKPRNRMQPKSPRRGVTVIDINAASYIPTGANLQADRESRTLLPDTEWSLSDNMFRQIVSHFGRPEIDLFASQHNFKCKTYFSWLRDPRATGVDAFTADWGSWYTRRAVLAVTTVVSAFGKINQGPDNLRAFYRPVIFSFQLSTPASVSEHAFRSGRDCIWQAFYRRGTPEPAINTLIGSLSKNTVKQYSTTLPSLPMQIKLSGLNRMNSGTPGERECTRRGEGGGVTV</sequence>
<name>A0A8J6LET9_TENMO</name>
<feature type="compositionally biased region" description="Basic residues" evidence="1">
    <location>
        <begin position="121"/>
        <end position="133"/>
    </location>
</feature>
<comment type="caution">
    <text evidence="2">The sequence shown here is derived from an EMBL/GenBank/DDBJ whole genome shotgun (WGS) entry which is preliminary data.</text>
</comment>
<accession>A0A8J6LET9</accession>
<dbReference type="Proteomes" id="UP000719412">
    <property type="component" value="Unassembled WGS sequence"/>
</dbReference>
<dbReference type="AlphaFoldDB" id="A0A8J6LET9"/>
<reference evidence="2" key="2">
    <citation type="submission" date="2021-08" db="EMBL/GenBank/DDBJ databases">
        <authorList>
            <person name="Eriksson T."/>
        </authorList>
    </citation>
    <scope>NUCLEOTIDE SEQUENCE</scope>
    <source>
        <strain evidence="2">Stoneville</strain>
        <tissue evidence="2">Whole head</tissue>
    </source>
</reference>
<dbReference type="PANTHER" id="PTHR34239:SF2">
    <property type="entry name" value="TRANSPOSABLE ELEMENT P TRANSPOSASE_THAP9 CONSERVED DOMAIN-CONTAINING PROTEIN"/>
    <property type="match status" value="1"/>
</dbReference>
<feature type="compositionally biased region" description="Basic and acidic residues" evidence="1">
    <location>
        <begin position="334"/>
        <end position="343"/>
    </location>
</feature>
<gene>
    <name evidence="2" type="ORF">GEV33_002462</name>
</gene>
<dbReference type="EMBL" id="JABDTM020012171">
    <property type="protein sequence ID" value="KAH0820329.1"/>
    <property type="molecule type" value="Genomic_DNA"/>
</dbReference>
<reference evidence="2" key="1">
    <citation type="journal article" date="2020" name="J Insects Food Feed">
        <title>The yellow mealworm (Tenebrio molitor) genome: a resource for the emerging insects as food and feed industry.</title>
        <authorList>
            <person name="Eriksson T."/>
            <person name="Andere A."/>
            <person name="Kelstrup H."/>
            <person name="Emery V."/>
            <person name="Picard C."/>
        </authorList>
    </citation>
    <scope>NUCLEOTIDE SEQUENCE</scope>
    <source>
        <strain evidence="2">Stoneville</strain>
        <tissue evidence="2">Whole head</tissue>
    </source>
</reference>
<protein>
    <submittedName>
        <fullName evidence="2">Uncharacterized protein</fullName>
    </submittedName>
</protein>
<proteinExistence type="predicted"/>
<evidence type="ECO:0000313" key="2">
    <source>
        <dbReference type="EMBL" id="KAH0820329.1"/>
    </source>
</evidence>
<feature type="region of interest" description="Disordered" evidence="1">
    <location>
        <begin position="106"/>
        <end position="133"/>
    </location>
</feature>
<keyword evidence="3" id="KW-1185">Reference proteome</keyword>
<evidence type="ECO:0000256" key="1">
    <source>
        <dbReference type="SAM" id="MobiDB-lite"/>
    </source>
</evidence>
<feature type="region of interest" description="Disordered" evidence="1">
    <location>
        <begin position="327"/>
        <end position="349"/>
    </location>
</feature>